<evidence type="ECO:0000256" key="1">
    <source>
        <dbReference type="ARBA" id="ARBA00023125"/>
    </source>
</evidence>
<accession>A0ABT1SF03</accession>
<dbReference type="Pfam" id="PF01381">
    <property type="entry name" value="HTH_3"/>
    <property type="match status" value="1"/>
</dbReference>
<dbReference type="InterPro" id="IPR010982">
    <property type="entry name" value="Lambda_DNA-bd_dom_sf"/>
</dbReference>
<reference evidence="3 4" key="1">
    <citation type="submission" date="2022-06" db="EMBL/GenBank/DDBJ databases">
        <title>Isolation of gut microbiota from human fecal samples.</title>
        <authorList>
            <person name="Pamer E.G."/>
            <person name="Barat B."/>
            <person name="Waligurski E."/>
            <person name="Medina S."/>
            <person name="Paddock L."/>
            <person name="Mostad J."/>
        </authorList>
    </citation>
    <scope>NUCLEOTIDE SEQUENCE [LARGE SCALE GENOMIC DNA]</scope>
    <source>
        <strain evidence="3 4">DFI.7.95</strain>
    </source>
</reference>
<evidence type="ECO:0000313" key="4">
    <source>
        <dbReference type="Proteomes" id="UP001524478"/>
    </source>
</evidence>
<dbReference type="SMART" id="SM00530">
    <property type="entry name" value="HTH_XRE"/>
    <property type="match status" value="1"/>
</dbReference>
<dbReference type="PANTHER" id="PTHR46558">
    <property type="entry name" value="TRACRIPTIONAL REGULATORY PROTEIN-RELATED-RELATED"/>
    <property type="match status" value="1"/>
</dbReference>
<evidence type="ECO:0000313" key="3">
    <source>
        <dbReference type="EMBL" id="MCQ4925045.1"/>
    </source>
</evidence>
<dbReference type="PROSITE" id="PS50943">
    <property type="entry name" value="HTH_CROC1"/>
    <property type="match status" value="1"/>
</dbReference>
<dbReference type="EMBL" id="JANGAC010000017">
    <property type="protein sequence ID" value="MCQ4925045.1"/>
    <property type="molecule type" value="Genomic_DNA"/>
</dbReference>
<keyword evidence="1" id="KW-0238">DNA-binding</keyword>
<name>A0ABT1SF03_9FIRM</name>
<dbReference type="PANTHER" id="PTHR46558:SF11">
    <property type="entry name" value="HTH-TYPE TRANSCRIPTIONAL REGULATOR XRE"/>
    <property type="match status" value="1"/>
</dbReference>
<dbReference type="Proteomes" id="UP001524478">
    <property type="component" value="Unassembled WGS sequence"/>
</dbReference>
<gene>
    <name evidence="3" type="ORF">NE686_18230</name>
</gene>
<protein>
    <submittedName>
        <fullName evidence="3">Helix-turn-helix domain-containing protein</fullName>
    </submittedName>
</protein>
<keyword evidence="4" id="KW-1185">Reference proteome</keyword>
<feature type="domain" description="HTH cro/C1-type" evidence="2">
    <location>
        <begin position="8"/>
        <end position="62"/>
    </location>
</feature>
<evidence type="ECO:0000259" key="2">
    <source>
        <dbReference type="PROSITE" id="PS50943"/>
    </source>
</evidence>
<proteinExistence type="predicted"/>
<sequence length="102" mass="11639">MVTIGERIKKIRLDLNMNQIDFCSKIGITQGSLSEIESNNNNPSINTLIAIHTMFNVDFEYLLLGVIQKEQPINKILRIYESLSEKDKEVVERVAEGLSMLK</sequence>
<comment type="caution">
    <text evidence="3">The sequence shown here is derived from an EMBL/GenBank/DDBJ whole genome shotgun (WGS) entry which is preliminary data.</text>
</comment>
<dbReference type="SUPFAM" id="SSF47413">
    <property type="entry name" value="lambda repressor-like DNA-binding domains"/>
    <property type="match status" value="1"/>
</dbReference>
<dbReference type="Gene3D" id="1.10.260.40">
    <property type="entry name" value="lambda repressor-like DNA-binding domains"/>
    <property type="match status" value="1"/>
</dbReference>
<dbReference type="RefSeq" id="WP_256312636.1">
    <property type="nucleotide sequence ID" value="NZ_JANGAC010000017.1"/>
</dbReference>
<dbReference type="InterPro" id="IPR001387">
    <property type="entry name" value="Cro/C1-type_HTH"/>
</dbReference>
<dbReference type="CDD" id="cd00093">
    <property type="entry name" value="HTH_XRE"/>
    <property type="match status" value="1"/>
</dbReference>
<organism evidence="3 4">
    <name type="scientific">Tissierella carlieri</name>
    <dbReference type="NCBI Taxonomy" id="689904"/>
    <lineage>
        <taxon>Bacteria</taxon>
        <taxon>Bacillati</taxon>
        <taxon>Bacillota</taxon>
        <taxon>Tissierellia</taxon>
        <taxon>Tissierellales</taxon>
        <taxon>Tissierellaceae</taxon>
        <taxon>Tissierella</taxon>
    </lineage>
</organism>